<protein>
    <recommendedName>
        <fullName evidence="3">HAD family hydrolase</fullName>
    </recommendedName>
</protein>
<reference evidence="1 2" key="1">
    <citation type="submission" date="2023-03" db="EMBL/GenBank/DDBJ databases">
        <title>Roseibium porphyridii sp. nov. and Roseibium rhodosorbium sp. nov. isolated from marine algae, Porphyridium cruentum and Rhodosorus marinus, respectively.</title>
        <authorList>
            <person name="Lee M.W."/>
            <person name="Choi B.J."/>
            <person name="Lee J.K."/>
            <person name="Choi D.G."/>
            <person name="Baek J.H."/>
            <person name="Bayburt H."/>
            <person name="Kim J.M."/>
            <person name="Han D.M."/>
            <person name="Kim K.H."/>
            <person name="Jeon C.O."/>
        </authorList>
    </citation>
    <scope>NUCLEOTIDE SEQUENCE [LARGE SCALE GENOMIC DNA]</scope>
    <source>
        <strain evidence="1 2">KMA01</strain>
    </source>
</reference>
<dbReference type="RefSeq" id="WP_265681371.1">
    <property type="nucleotide sequence ID" value="NZ_CP120863.1"/>
</dbReference>
<sequence>MPEPTPVLPEVLSQIRALPASGRPLIICDVDEVILHLTTHLEDYLHSNGLMFLKYEYRLTGNIGSKKTGTSLNATEVKKLLMSFFDEVSPHQDLVPGADTALHSLSDDWDVVLLTNLPGAHNKPVRENLLAAKGLNYPVLTNSGPKGGAVAALASGRPSPVVFIDDSPTNHNSVNASLPSSIQIQFIADPRFLTSMTREQHVDLLTGDWQETETFISSILSAAKTS</sequence>
<accession>A0ABY8EY14</accession>
<dbReference type="EMBL" id="CP120863">
    <property type="protein sequence ID" value="WFE87971.1"/>
    <property type="molecule type" value="Genomic_DNA"/>
</dbReference>
<evidence type="ECO:0008006" key="3">
    <source>
        <dbReference type="Google" id="ProtNLM"/>
    </source>
</evidence>
<dbReference type="InterPro" id="IPR036412">
    <property type="entry name" value="HAD-like_sf"/>
</dbReference>
<keyword evidence="2" id="KW-1185">Reference proteome</keyword>
<name>A0ABY8EY14_9HYPH</name>
<organism evidence="1 2">
    <name type="scientific">Roseibium porphyridii</name>
    <dbReference type="NCBI Taxonomy" id="2866279"/>
    <lineage>
        <taxon>Bacteria</taxon>
        <taxon>Pseudomonadati</taxon>
        <taxon>Pseudomonadota</taxon>
        <taxon>Alphaproteobacteria</taxon>
        <taxon>Hyphomicrobiales</taxon>
        <taxon>Stappiaceae</taxon>
        <taxon>Roseibium</taxon>
    </lineage>
</organism>
<proteinExistence type="predicted"/>
<dbReference type="Proteomes" id="UP001209803">
    <property type="component" value="Chromosome"/>
</dbReference>
<dbReference type="SUPFAM" id="SSF56784">
    <property type="entry name" value="HAD-like"/>
    <property type="match status" value="1"/>
</dbReference>
<gene>
    <name evidence="1" type="ORF">K1718_17600</name>
</gene>
<evidence type="ECO:0000313" key="2">
    <source>
        <dbReference type="Proteomes" id="UP001209803"/>
    </source>
</evidence>
<evidence type="ECO:0000313" key="1">
    <source>
        <dbReference type="EMBL" id="WFE87971.1"/>
    </source>
</evidence>